<accession>A0A0F8YNV9</accession>
<proteinExistence type="predicted"/>
<gene>
    <name evidence="2" type="ORF">LCGC14_2796710</name>
</gene>
<feature type="coiled-coil region" evidence="1">
    <location>
        <begin position="43"/>
        <end position="77"/>
    </location>
</feature>
<protein>
    <submittedName>
        <fullName evidence="2">Uncharacterized protein</fullName>
    </submittedName>
</protein>
<comment type="caution">
    <text evidence="2">The sequence shown here is derived from an EMBL/GenBank/DDBJ whole genome shotgun (WGS) entry which is preliminary data.</text>
</comment>
<evidence type="ECO:0000256" key="1">
    <source>
        <dbReference type="SAM" id="Coils"/>
    </source>
</evidence>
<sequence length="184" mass="20824">LKAVYDALPDTISGNTPLSKLVAELKDERDCLIKLGERRITRIDELKQSRNHIIDELDETNKQLLALQEKYDTLKQVKEELHDGYDRVVEGARKDDKEFGELKEKCDALVAAVMQDAQKFSDLLVENEELKTANIQQKEKYDALTKTKENIADLAESDKVSEKPDCDGGCNSCESHACDIDETH</sequence>
<evidence type="ECO:0000313" key="2">
    <source>
        <dbReference type="EMBL" id="KKK83108.1"/>
    </source>
</evidence>
<feature type="non-terminal residue" evidence="2">
    <location>
        <position position="1"/>
    </location>
</feature>
<reference evidence="2" key="1">
    <citation type="journal article" date="2015" name="Nature">
        <title>Complex archaea that bridge the gap between prokaryotes and eukaryotes.</title>
        <authorList>
            <person name="Spang A."/>
            <person name="Saw J.H."/>
            <person name="Jorgensen S.L."/>
            <person name="Zaremba-Niedzwiedzka K."/>
            <person name="Martijn J."/>
            <person name="Lind A.E."/>
            <person name="van Eijk R."/>
            <person name="Schleper C."/>
            <person name="Guy L."/>
            <person name="Ettema T.J."/>
        </authorList>
    </citation>
    <scope>NUCLEOTIDE SEQUENCE</scope>
</reference>
<dbReference type="EMBL" id="LAZR01052373">
    <property type="protein sequence ID" value="KKK83108.1"/>
    <property type="molecule type" value="Genomic_DNA"/>
</dbReference>
<keyword evidence="1" id="KW-0175">Coiled coil</keyword>
<name>A0A0F8YNV9_9ZZZZ</name>
<organism evidence="2">
    <name type="scientific">marine sediment metagenome</name>
    <dbReference type="NCBI Taxonomy" id="412755"/>
    <lineage>
        <taxon>unclassified sequences</taxon>
        <taxon>metagenomes</taxon>
        <taxon>ecological metagenomes</taxon>
    </lineage>
</organism>
<dbReference type="AlphaFoldDB" id="A0A0F8YNV9"/>